<reference evidence="1 2" key="1">
    <citation type="submission" date="2017-07" db="EMBL/GenBank/DDBJ databases">
        <title>Phylogenetic study on the rhizospheric bacterium Ochrobactrum sp. A44.</title>
        <authorList>
            <person name="Krzyzanowska D.M."/>
            <person name="Ossowicki A."/>
            <person name="Rajewska M."/>
            <person name="Maciag T."/>
            <person name="Kaczynski Z."/>
            <person name="Czerwicka M."/>
            <person name="Jafra S."/>
        </authorList>
    </citation>
    <scope>NUCLEOTIDE SEQUENCE [LARGE SCALE GENOMIC DNA]</scope>
    <source>
        <strain evidence="1 2">OgA9a</strain>
    </source>
</reference>
<dbReference type="AlphaFoldDB" id="A0A256FGN7"/>
<protein>
    <submittedName>
        <fullName evidence="1">Uncharacterized protein</fullName>
    </submittedName>
</protein>
<name>A0A256FGN7_9HYPH</name>
<sequence length="60" mass="7257">MQKQRLKSHRVDMVKRCFEAAISFVIAHDYTSLYKQRKDAIRWISIDHAKIYTPPHRRTD</sequence>
<dbReference type="Proteomes" id="UP000216478">
    <property type="component" value="Unassembled WGS sequence"/>
</dbReference>
<proteinExistence type="predicted"/>
<accession>A0A256FGN7</accession>
<dbReference type="EMBL" id="NNRL01000157">
    <property type="protein sequence ID" value="OYR13938.1"/>
    <property type="molecule type" value="Genomic_DNA"/>
</dbReference>
<gene>
    <name evidence="1" type="ORF">CEV33_0737</name>
</gene>
<keyword evidence="2" id="KW-1185">Reference proteome</keyword>
<evidence type="ECO:0000313" key="2">
    <source>
        <dbReference type="Proteomes" id="UP000216478"/>
    </source>
</evidence>
<organism evidence="1 2">
    <name type="scientific">Brucella grignonensis</name>
    <dbReference type="NCBI Taxonomy" id="94627"/>
    <lineage>
        <taxon>Bacteria</taxon>
        <taxon>Pseudomonadati</taxon>
        <taxon>Pseudomonadota</taxon>
        <taxon>Alphaproteobacteria</taxon>
        <taxon>Hyphomicrobiales</taxon>
        <taxon>Brucellaceae</taxon>
        <taxon>Brucella/Ochrobactrum group</taxon>
        <taxon>Brucella</taxon>
    </lineage>
</organism>
<dbReference type="RefSeq" id="WP_141211573.1">
    <property type="nucleotide sequence ID" value="NZ_JBHEER010000019.1"/>
</dbReference>
<evidence type="ECO:0000313" key="1">
    <source>
        <dbReference type="EMBL" id="OYR13938.1"/>
    </source>
</evidence>
<comment type="caution">
    <text evidence="1">The sequence shown here is derived from an EMBL/GenBank/DDBJ whole genome shotgun (WGS) entry which is preliminary data.</text>
</comment>